<reference evidence="2 3" key="1">
    <citation type="submission" date="2017-03" db="EMBL/GenBank/DDBJ databases">
        <title>Complete genome sequence of the novel DNRA strain Pseudomonas sp. S-6-2 isolated from Chinese polluted river sediment. Journal of Biotechnology.</title>
        <authorList>
            <person name="Li J."/>
            <person name="Xiang F."/>
            <person name="Wang L."/>
            <person name="Xi L."/>
            <person name="Liu J."/>
        </authorList>
    </citation>
    <scope>NUCLEOTIDE SEQUENCE [LARGE SCALE GENOMIC DNA]</scope>
    <source>
        <strain evidence="2 3">S-6-2</strain>
    </source>
</reference>
<dbReference type="InterPro" id="IPR021333">
    <property type="entry name" value="DUF2946"/>
</dbReference>
<dbReference type="EMBL" id="CP020100">
    <property type="protein sequence ID" value="AQZ93972.1"/>
    <property type="molecule type" value="Genomic_DNA"/>
</dbReference>
<keyword evidence="1" id="KW-0812">Transmembrane</keyword>
<proteinExistence type="predicted"/>
<gene>
    <name evidence="2" type="ORF">BVH74_04040</name>
</gene>
<evidence type="ECO:0000313" key="2">
    <source>
        <dbReference type="EMBL" id="AQZ93972.1"/>
    </source>
</evidence>
<keyword evidence="3" id="KW-1185">Reference proteome</keyword>
<sequence>MPLSKQQRTHIALLLYLSILLSGFSCALTHSAHLALGLALGQVAFCSLGEGLSDGSLVADPMLKEHSGSPSLPFNCPLCQLTTLSLTLVLALICLLRRRPALVPAWPPLQPLSPRQAWPPANPRAP</sequence>
<name>A0A1V0B214_9GAMM</name>
<dbReference type="KEGG" id="ppha:BVH74_04040"/>
<evidence type="ECO:0000313" key="3">
    <source>
        <dbReference type="Proteomes" id="UP000243488"/>
    </source>
</evidence>
<keyword evidence="1" id="KW-1133">Transmembrane helix</keyword>
<protein>
    <recommendedName>
        <fullName evidence="4">DUF2946 domain-containing protein</fullName>
    </recommendedName>
</protein>
<dbReference type="Proteomes" id="UP000243488">
    <property type="component" value="Chromosome"/>
</dbReference>
<dbReference type="AlphaFoldDB" id="A0A1V0B214"/>
<dbReference type="STRING" id="1931241.BVH74_04040"/>
<evidence type="ECO:0000256" key="1">
    <source>
        <dbReference type="SAM" id="Phobius"/>
    </source>
</evidence>
<feature type="transmembrane region" description="Helical" evidence="1">
    <location>
        <begin position="72"/>
        <end position="96"/>
    </location>
</feature>
<dbReference type="Pfam" id="PF11162">
    <property type="entry name" value="DUF2946"/>
    <property type="match status" value="1"/>
</dbReference>
<dbReference type="RefSeq" id="WP_080048827.1">
    <property type="nucleotide sequence ID" value="NZ_CP020100.1"/>
</dbReference>
<organism evidence="2 3">
    <name type="scientific">Halopseudomonas phragmitis</name>
    <dbReference type="NCBI Taxonomy" id="1931241"/>
    <lineage>
        <taxon>Bacteria</taxon>
        <taxon>Pseudomonadati</taxon>
        <taxon>Pseudomonadota</taxon>
        <taxon>Gammaproteobacteria</taxon>
        <taxon>Pseudomonadales</taxon>
        <taxon>Pseudomonadaceae</taxon>
        <taxon>Halopseudomonas</taxon>
    </lineage>
</organism>
<evidence type="ECO:0008006" key="4">
    <source>
        <dbReference type="Google" id="ProtNLM"/>
    </source>
</evidence>
<accession>A0A1V0B214</accession>
<keyword evidence="1" id="KW-0472">Membrane</keyword>
<dbReference type="PROSITE" id="PS51257">
    <property type="entry name" value="PROKAR_LIPOPROTEIN"/>
    <property type="match status" value="1"/>
</dbReference>